<evidence type="ECO:0000256" key="1">
    <source>
        <dbReference type="SAM" id="Phobius"/>
    </source>
</evidence>
<dbReference type="AlphaFoldDB" id="A0A1F6VHG6"/>
<dbReference type="STRING" id="1801743.A2824_00680"/>
<name>A0A1F6VHG6_9BACT</name>
<proteinExistence type="predicted"/>
<keyword evidence="1" id="KW-0812">Transmembrane</keyword>
<comment type="caution">
    <text evidence="2">The sequence shown here is derived from an EMBL/GenBank/DDBJ whole genome shotgun (WGS) entry which is preliminary data.</text>
</comment>
<evidence type="ECO:0000313" key="2">
    <source>
        <dbReference type="EMBL" id="OGI69083.1"/>
    </source>
</evidence>
<reference evidence="2 3" key="1">
    <citation type="journal article" date="2016" name="Nat. Commun.">
        <title>Thousands of microbial genomes shed light on interconnected biogeochemical processes in an aquifer system.</title>
        <authorList>
            <person name="Anantharaman K."/>
            <person name="Brown C.T."/>
            <person name="Hug L.A."/>
            <person name="Sharon I."/>
            <person name="Castelle C.J."/>
            <person name="Probst A.J."/>
            <person name="Thomas B.C."/>
            <person name="Singh A."/>
            <person name="Wilkins M.J."/>
            <person name="Karaoz U."/>
            <person name="Brodie E.L."/>
            <person name="Williams K.H."/>
            <person name="Hubbard S.S."/>
            <person name="Banfield J.F."/>
        </authorList>
    </citation>
    <scope>NUCLEOTIDE SEQUENCE [LARGE SCALE GENOMIC DNA]</scope>
</reference>
<accession>A0A1F6VHG6</accession>
<dbReference type="Proteomes" id="UP000178059">
    <property type="component" value="Unassembled WGS sequence"/>
</dbReference>
<sequence>MEGLKELKWFIIVLIGIWVVWFFTGGIERFEEKSGPFIAPPAPLGTGETYGEDISVDTSFLSSGIEGTLISKKCENVPPGTRCNDTRSMTLRITKKSGELVEDVKLSKDGPFKVSMPAGDYIISQKAYYGDVAPYQHPIVIEVRSFNYARIGLVFDNKIR</sequence>
<feature type="transmembrane region" description="Helical" evidence="1">
    <location>
        <begin position="7"/>
        <end position="24"/>
    </location>
</feature>
<evidence type="ECO:0000313" key="3">
    <source>
        <dbReference type="Proteomes" id="UP000178059"/>
    </source>
</evidence>
<gene>
    <name evidence="2" type="ORF">A2824_00680</name>
</gene>
<keyword evidence="1" id="KW-1133">Transmembrane helix</keyword>
<keyword evidence="1" id="KW-0472">Membrane</keyword>
<dbReference type="EMBL" id="MFTT01000034">
    <property type="protein sequence ID" value="OGI69083.1"/>
    <property type="molecule type" value="Genomic_DNA"/>
</dbReference>
<protein>
    <submittedName>
        <fullName evidence="2">Uncharacterized protein</fullName>
    </submittedName>
</protein>
<organism evidence="2 3">
    <name type="scientific">Candidatus Nomurabacteria bacterium RIFCSPHIGHO2_01_FULL_42_16</name>
    <dbReference type="NCBI Taxonomy" id="1801743"/>
    <lineage>
        <taxon>Bacteria</taxon>
        <taxon>Candidatus Nomuraibacteriota</taxon>
    </lineage>
</organism>